<comment type="caution">
    <text evidence="2">The sequence shown here is derived from an EMBL/GenBank/DDBJ whole genome shotgun (WGS) entry which is preliminary data.</text>
</comment>
<gene>
    <name evidence="2" type="ORF">HA336_04805</name>
</gene>
<organism evidence="2 3">
    <name type="scientific">Methanopyrus kandleri</name>
    <dbReference type="NCBI Taxonomy" id="2320"/>
    <lineage>
        <taxon>Archaea</taxon>
        <taxon>Methanobacteriati</taxon>
        <taxon>Methanobacteriota</taxon>
        <taxon>Methanomada group</taxon>
        <taxon>Methanopyri</taxon>
        <taxon>Methanopyrales</taxon>
        <taxon>Methanopyraceae</taxon>
        <taxon>Methanopyrus</taxon>
    </lineage>
</organism>
<evidence type="ECO:0000313" key="2">
    <source>
        <dbReference type="EMBL" id="HII70535.1"/>
    </source>
</evidence>
<feature type="domain" description="Zn-dependent metallo-hydrolase RNA specificity" evidence="1">
    <location>
        <begin position="60"/>
        <end position="85"/>
    </location>
</feature>
<dbReference type="RefSeq" id="WP_148679459.1">
    <property type="nucleotide sequence ID" value="NZ_DUJS01000004.1"/>
</dbReference>
<evidence type="ECO:0000259" key="1">
    <source>
        <dbReference type="Pfam" id="PF07521"/>
    </source>
</evidence>
<accession>A0A832WKW8</accession>
<reference evidence="2" key="1">
    <citation type="journal article" date="2020" name="bioRxiv">
        <title>A rank-normalized archaeal taxonomy based on genome phylogeny resolves widespread incomplete and uneven classifications.</title>
        <authorList>
            <person name="Rinke C."/>
            <person name="Chuvochina M."/>
            <person name="Mussig A.J."/>
            <person name="Chaumeil P.-A."/>
            <person name="Waite D.W."/>
            <person name="Whitman W.B."/>
            <person name="Parks D.H."/>
            <person name="Hugenholtz P."/>
        </authorList>
    </citation>
    <scope>NUCLEOTIDE SEQUENCE</scope>
    <source>
        <strain evidence="2">UBA8853</strain>
    </source>
</reference>
<name>A0A832WKW8_9EURY</name>
<dbReference type="EMBL" id="DUJS01000004">
    <property type="protein sequence ID" value="HII70535.1"/>
    <property type="molecule type" value="Genomic_DNA"/>
</dbReference>
<evidence type="ECO:0000313" key="3">
    <source>
        <dbReference type="Proteomes" id="UP000619545"/>
    </source>
</evidence>
<proteinExistence type="predicted"/>
<dbReference type="AlphaFoldDB" id="A0A832WKW8"/>
<dbReference type="Proteomes" id="UP000619545">
    <property type="component" value="Unassembled WGS sequence"/>
</dbReference>
<dbReference type="InterPro" id="IPR011108">
    <property type="entry name" value="RMMBL"/>
</dbReference>
<dbReference type="Pfam" id="PF07521">
    <property type="entry name" value="RMMBL"/>
    <property type="match status" value="1"/>
</dbReference>
<sequence length="110" mass="13198">MFTDRPRYPLLLSDPRLIEERLPKEPKVVITERWFLYRSRKVMRELERSVPYYYVVSETGHATESEIRRLVEELRPRHVILRHGPLPSRAVVTGSWFGRRGSRSWTFRCG</sequence>
<protein>
    <recommendedName>
        <fullName evidence="1">Zn-dependent metallo-hydrolase RNA specificity domain-containing protein</fullName>
    </recommendedName>
</protein>